<evidence type="ECO:0000313" key="1">
    <source>
        <dbReference type="EMBL" id="OQO68404.1"/>
    </source>
</evidence>
<dbReference type="STRING" id="112904.BH747_12030"/>
<organism evidence="1 2">
    <name type="scientific">Enterococcus villorum</name>
    <dbReference type="NCBI Taxonomy" id="112904"/>
    <lineage>
        <taxon>Bacteria</taxon>
        <taxon>Bacillati</taxon>
        <taxon>Bacillota</taxon>
        <taxon>Bacilli</taxon>
        <taxon>Lactobacillales</taxon>
        <taxon>Enterococcaceae</taxon>
        <taxon>Enterococcus</taxon>
    </lineage>
</organism>
<evidence type="ECO:0000313" key="2">
    <source>
        <dbReference type="Proteomes" id="UP000192477"/>
    </source>
</evidence>
<name>A0A1V8Y719_9ENTE</name>
<dbReference type="RefSeq" id="WP_081184781.1">
    <property type="nucleotide sequence ID" value="NZ_MJEA01000017.1"/>
</dbReference>
<dbReference type="AlphaFoldDB" id="A0A1V8Y719"/>
<dbReference type="Proteomes" id="UP000192477">
    <property type="component" value="Unassembled WGS sequence"/>
</dbReference>
<reference evidence="1 2" key="1">
    <citation type="journal article" date="2017" name="BMC Microbiol.">
        <title>Comparative genomics of Enterococcus spp. isolated from bovine feces.</title>
        <authorList>
            <person name="Beukers A.G."/>
            <person name="Zaheer R."/>
            <person name="Goji N."/>
            <person name="Amoako K.K."/>
            <person name="Chaves A.V."/>
            <person name="Ward M.P."/>
            <person name="McAllister T.A."/>
        </authorList>
    </citation>
    <scope>NUCLEOTIDE SEQUENCE [LARGE SCALE GENOMIC DNA]</scope>
    <source>
        <strain evidence="1 2">F1129D 143</strain>
    </source>
</reference>
<comment type="caution">
    <text evidence="1">The sequence shown here is derived from an EMBL/GenBank/DDBJ whole genome shotgun (WGS) entry which is preliminary data.</text>
</comment>
<accession>A0A1V8Y719</accession>
<gene>
    <name evidence="1" type="ORF">BH747_12030</name>
</gene>
<proteinExistence type="predicted"/>
<sequence length="76" mass="8868">MELTEERIRELICEELEEIRGNKGLAKDWLALKKEIEVFSSVNRKERQTRSSIQDGVQMAIKNKLGLKNKQVKIAR</sequence>
<protein>
    <submittedName>
        <fullName evidence="1">Uncharacterized protein</fullName>
    </submittedName>
</protein>
<dbReference type="EMBL" id="MJEA01000017">
    <property type="protein sequence ID" value="OQO68404.1"/>
    <property type="molecule type" value="Genomic_DNA"/>
</dbReference>